<organism evidence="2 3">
    <name type="scientific">Trichomonas vaginalis (strain ATCC PRA-98 / G3)</name>
    <dbReference type="NCBI Taxonomy" id="412133"/>
    <lineage>
        <taxon>Eukaryota</taxon>
        <taxon>Metamonada</taxon>
        <taxon>Parabasalia</taxon>
        <taxon>Trichomonadida</taxon>
        <taxon>Trichomonadidae</taxon>
        <taxon>Trichomonas</taxon>
    </lineage>
</organism>
<feature type="transmembrane region" description="Helical" evidence="1">
    <location>
        <begin position="40"/>
        <end position="61"/>
    </location>
</feature>
<evidence type="ECO:0000313" key="3">
    <source>
        <dbReference type="Proteomes" id="UP000001542"/>
    </source>
</evidence>
<reference evidence="2" key="2">
    <citation type="journal article" date="2007" name="Science">
        <title>Draft genome sequence of the sexually transmitted pathogen Trichomonas vaginalis.</title>
        <authorList>
            <person name="Carlton J.M."/>
            <person name="Hirt R.P."/>
            <person name="Silva J.C."/>
            <person name="Delcher A.L."/>
            <person name="Schatz M."/>
            <person name="Zhao Q."/>
            <person name="Wortman J.R."/>
            <person name="Bidwell S.L."/>
            <person name="Alsmark U.C.M."/>
            <person name="Besteiro S."/>
            <person name="Sicheritz-Ponten T."/>
            <person name="Noel C.J."/>
            <person name="Dacks J.B."/>
            <person name="Foster P.G."/>
            <person name="Simillion C."/>
            <person name="Van de Peer Y."/>
            <person name="Miranda-Saavedra D."/>
            <person name="Barton G.J."/>
            <person name="Westrop G.D."/>
            <person name="Mueller S."/>
            <person name="Dessi D."/>
            <person name="Fiori P.L."/>
            <person name="Ren Q."/>
            <person name="Paulsen I."/>
            <person name="Zhang H."/>
            <person name="Bastida-Corcuera F.D."/>
            <person name="Simoes-Barbosa A."/>
            <person name="Brown M.T."/>
            <person name="Hayes R.D."/>
            <person name="Mukherjee M."/>
            <person name="Okumura C.Y."/>
            <person name="Schneider R."/>
            <person name="Smith A.J."/>
            <person name="Vanacova S."/>
            <person name="Villalvazo M."/>
            <person name="Haas B.J."/>
            <person name="Pertea M."/>
            <person name="Feldblyum T.V."/>
            <person name="Utterback T.R."/>
            <person name="Shu C.L."/>
            <person name="Osoegawa K."/>
            <person name="de Jong P.J."/>
            <person name="Hrdy I."/>
            <person name="Horvathova L."/>
            <person name="Zubacova Z."/>
            <person name="Dolezal P."/>
            <person name="Malik S.B."/>
            <person name="Logsdon J.M. Jr."/>
            <person name="Henze K."/>
            <person name="Gupta A."/>
            <person name="Wang C.C."/>
            <person name="Dunne R.L."/>
            <person name="Upcroft J.A."/>
            <person name="Upcroft P."/>
            <person name="White O."/>
            <person name="Salzberg S.L."/>
            <person name="Tang P."/>
            <person name="Chiu C.-H."/>
            <person name="Lee Y.-S."/>
            <person name="Embley T.M."/>
            <person name="Coombs G.H."/>
            <person name="Mottram J.C."/>
            <person name="Tachezy J."/>
            <person name="Fraser-Liggett C.M."/>
            <person name="Johnson P.J."/>
        </authorList>
    </citation>
    <scope>NUCLEOTIDE SEQUENCE [LARGE SCALE GENOMIC DNA]</scope>
    <source>
        <strain evidence="2">G3</strain>
    </source>
</reference>
<proteinExistence type="predicted"/>
<keyword evidence="3" id="KW-1185">Reference proteome</keyword>
<evidence type="ECO:0000313" key="2">
    <source>
        <dbReference type="EMBL" id="EAY06103.1"/>
    </source>
</evidence>
<accession>A2EMN3</accession>
<evidence type="ECO:0000256" key="1">
    <source>
        <dbReference type="SAM" id="Phobius"/>
    </source>
</evidence>
<dbReference type="EMBL" id="DS113432">
    <property type="protein sequence ID" value="EAY06103.1"/>
    <property type="molecule type" value="Genomic_DNA"/>
</dbReference>
<gene>
    <name evidence="2" type="ORF">TVAG_349560</name>
</gene>
<keyword evidence="1" id="KW-0812">Transmembrane</keyword>
<dbReference type="InParanoid" id="A2EMN3"/>
<name>A2EMN3_TRIV3</name>
<keyword evidence="1" id="KW-1133">Transmembrane helix</keyword>
<protein>
    <submittedName>
        <fullName evidence="2">Uncharacterized protein</fullName>
    </submittedName>
</protein>
<dbReference type="Proteomes" id="UP000001542">
    <property type="component" value="Unassembled WGS sequence"/>
</dbReference>
<reference evidence="2" key="1">
    <citation type="submission" date="2006-10" db="EMBL/GenBank/DDBJ databases">
        <authorList>
            <person name="Amadeo P."/>
            <person name="Zhao Q."/>
            <person name="Wortman J."/>
            <person name="Fraser-Liggett C."/>
            <person name="Carlton J."/>
        </authorList>
    </citation>
    <scope>NUCLEOTIDE SEQUENCE</scope>
    <source>
        <strain evidence="2">G3</strain>
    </source>
</reference>
<keyword evidence="1" id="KW-0472">Membrane</keyword>
<dbReference type="AlphaFoldDB" id="A2EMN3"/>
<sequence>MELVHSHKEMQTLSSSEDVFMSTYIHKEELDSLVQPKICVFSLMILLSALVSQIISVSLVAHSIGENKDLVSNVEIVMTHLGVQTQAKHMEPLCHQTE</sequence>
<dbReference type="VEuPathDB" id="TrichDB:TVAG_349560"/>
<dbReference type="RefSeq" id="XP_001318326.1">
    <property type="nucleotide sequence ID" value="XM_001318291.1"/>
</dbReference>
<dbReference type="VEuPathDB" id="TrichDB:TVAGG3_0810310"/>
<dbReference type="KEGG" id="tva:4763978"/>